<dbReference type="EMBL" id="QZAB01000488">
    <property type="protein sequence ID" value="RQD81953.1"/>
    <property type="molecule type" value="Genomic_DNA"/>
</dbReference>
<comment type="subcellular location">
    <subcellularLocation>
        <location evidence="1">Cell membrane</location>
        <topology evidence="1">Multi-pass membrane protein</topology>
    </subcellularLocation>
</comment>
<feature type="transmembrane region" description="Helical" evidence="6">
    <location>
        <begin position="252"/>
        <end position="273"/>
    </location>
</feature>
<evidence type="ECO:0000313" key="9">
    <source>
        <dbReference type="Proteomes" id="UP000284763"/>
    </source>
</evidence>
<dbReference type="InterPro" id="IPR056569">
    <property type="entry name" value="ArlJ-like"/>
</dbReference>
<dbReference type="GO" id="GO:0005886">
    <property type="term" value="C:plasma membrane"/>
    <property type="evidence" value="ECO:0007669"/>
    <property type="project" value="UniProtKB-SubCell"/>
</dbReference>
<accession>A0A424YSE6</accession>
<organism evidence="8 9">
    <name type="scientific">Methanosalsum natronophilum</name>
    <dbReference type="NCBI Taxonomy" id="768733"/>
    <lineage>
        <taxon>Archaea</taxon>
        <taxon>Methanobacteriati</taxon>
        <taxon>Methanobacteriota</taxon>
        <taxon>Stenosarchaea group</taxon>
        <taxon>Methanomicrobia</taxon>
        <taxon>Methanosarcinales</taxon>
        <taxon>Methanosarcinaceae</taxon>
        <taxon>Methanosalsum</taxon>
    </lineage>
</organism>
<comment type="caution">
    <text evidence="8">The sequence shown here is derived from an EMBL/GenBank/DDBJ whole genome shotgun (WGS) entry which is preliminary data.</text>
</comment>
<name>A0A424YSE6_9EURY</name>
<evidence type="ECO:0000259" key="7">
    <source>
        <dbReference type="Pfam" id="PF00482"/>
    </source>
</evidence>
<dbReference type="InterPro" id="IPR018076">
    <property type="entry name" value="T2SS_GspF_dom"/>
</dbReference>
<evidence type="ECO:0000256" key="5">
    <source>
        <dbReference type="ARBA" id="ARBA00023136"/>
    </source>
</evidence>
<dbReference type="Proteomes" id="UP000284763">
    <property type="component" value="Unassembled WGS sequence"/>
</dbReference>
<feature type="transmembrane region" description="Helical" evidence="6">
    <location>
        <begin position="280"/>
        <end position="301"/>
    </location>
</feature>
<evidence type="ECO:0000256" key="3">
    <source>
        <dbReference type="ARBA" id="ARBA00022692"/>
    </source>
</evidence>
<feature type="domain" description="Type II secretion system protein GspF" evidence="7">
    <location>
        <begin position="140"/>
        <end position="266"/>
    </location>
</feature>
<protein>
    <submittedName>
        <fullName evidence="8">Secretion system protein</fullName>
    </submittedName>
</protein>
<dbReference type="PANTHER" id="PTHR35402:SF1">
    <property type="entry name" value="TYPE II SECRETION SYSTEM PROTEIN GSPF DOMAIN-CONTAINING PROTEIN"/>
    <property type="match status" value="1"/>
</dbReference>
<dbReference type="Pfam" id="PF00482">
    <property type="entry name" value="T2SSF"/>
    <property type="match status" value="1"/>
</dbReference>
<sequence>MINSYLKLAYTLFGWYFTKNELKYHKLRENLIKSRLNLSFDIYLSGAFLTSLITAIFGTIIVNILLNYYSIPLYLVEITRDVIWLAPLMEYISILFHLIISVLIGIALILVVYTSWKLYPRFIAQKRAQDIDQKLAYAISFISSMSDAGVLPIDLYKSLAKNHNYGTIASESNFLVKNVEELGHDLVTATRILAKTTPSEKFANFLLGTITVITSGGQLKPYLFQKSEQFFLEKQQEQDEFIDVLNLLGETYVAAFVAGPLFLIIVIAIMSLIGGDANIAVLQLIIYLIIPIGNVLFIGLVHSMTPEV</sequence>
<keyword evidence="4 6" id="KW-1133">Transmembrane helix</keyword>
<feature type="transmembrane region" description="Helical" evidence="6">
    <location>
        <begin position="42"/>
        <end position="71"/>
    </location>
</feature>
<reference evidence="8 9" key="1">
    <citation type="submission" date="2018-08" db="EMBL/GenBank/DDBJ databases">
        <title>The metabolism and importance of syntrophic acetate oxidation coupled to methane or sulfide production in haloalkaline environments.</title>
        <authorList>
            <person name="Timmers P.H.A."/>
            <person name="Vavourakis C.D."/>
            <person name="Sorokin D.Y."/>
            <person name="Sinninghe Damste J.S."/>
            <person name="Muyzer G."/>
            <person name="Stams A.J.M."/>
            <person name="Plugge C.M."/>
        </authorList>
    </citation>
    <scope>NUCLEOTIDE SEQUENCE [LARGE SCALE GENOMIC DNA]</scope>
    <source>
        <strain evidence="8">MSAO_Arc3</strain>
    </source>
</reference>
<dbReference type="AlphaFoldDB" id="A0A424YSE6"/>
<proteinExistence type="predicted"/>
<gene>
    <name evidence="8" type="ORF">D5R95_07745</name>
</gene>
<evidence type="ECO:0000313" key="8">
    <source>
        <dbReference type="EMBL" id="RQD81953.1"/>
    </source>
</evidence>
<keyword evidence="3 6" id="KW-0812">Transmembrane</keyword>
<dbReference type="PANTHER" id="PTHR35402">
    <property type="entry name" value="INTEGRAL MEMBRANE PROTEIN-RELATED"/>
    <property type="match status" value="1"/>
</dbReference>
<evidence type="ECO:0000256" key="6">
    <source>
        <dbReference type="SAM" id="Phobius"/>
    </source>
</evidence>
<evidence type="ECO:0000256" key="4">
    <source>
        <dbReference type="ARBA" id="ARBA00022989"/>
    </source>
</evidence>
<evidence type="ECO:0000256" key="2">
    <source>
        <dbReference type="ARBA" id="ARBA00022475"/>
    </source>
</evidence>
<keyword evidence="2" id="KW-1003">Cell membrane</keyword>
<feature type="transmembrane region" description="Helical" evidence="6">
    <location>
        <begin position="91"/>
        <end position="114"/>
    </location>
</feature>
<evidence type="ECO:0000256" key="1">
    <source>
        <dbReference type="ARBA" id="ARBA00004651"/>
    </source>
</evidence>
<keyword evidence="5 6" id="KW-0472">Membrane</keyword>